<evidence type="ECO:0000313" key="4">
    <source>
        <dbReference type="Proteomes" id="UP001164746"/>
    </source>
</evidence>
<protein>
    <submittedName>
        <fullName evidence="3">FIBA-like protein</fullName>
    </submittedName>
</protein>
<dbReference type="InterPro" id="IPR036056">
    <property type="entry name" value="Fibrinogen-like_C"/>
</dbReference>
<evidence type="ECO:0000313" key="3">
    <source>
        <dbReference type="EMBL" id="WAR17818.1"/>
    </source>
</evidence>
<dbReference type="Pfam" id="PF00147">
    <property type="entry name" value="Fibrinogen_C"/>
    <property type="match status" value="2"/>
</dbReference>
<sequence>MSKYHKPKDCDEVKEMSQNKATTGIYRIRPDGSSNFLVRCDMETLGGGWTVIQRRVSASDFFQDWTTYQIGFGSVDTNYWLGLQQIHNISTQGQYELLVFELGDVKSKYELTVDGYEGTAGDSLSHHSGQPFSTRDKDSDSYGGNCAEIYFGLREGPHLGDIQHILQVLDVSRDEDKKKATII</sequence>
<evidence type="ECO:0000256" key="1">
    <source>
        <dbReference type="SAM" id="MobiDB-lite"/>
    </source>
</evidence>
<dbReference type="SMART" id="SM00186">
    <property type="entry name" value="FBG"/>
    <property type="match status" value="1"/>
</dbReference>
<organism evidence="3 4">
    <name type="scientific">Mya arenaria</name>
    <name type="common">Soft-shell clam</name>
    <dbReference type="NCBI Taxonomy" id="6604"/>
    <lineage>
        <taxon>Eukaryota</taxon>
        <taxon>Metazoa</taxon>
        <taxon>Spiralia</taxon>
        <taxon>Lophotrochozoa</taxon>
        <taxon>Mollusca</taxon>
        <taxon>Bivalvia</taxon>
        <taxon>Autobranchia</taxon>
        <taxon>Heteroconchia</taxon>
        <taxon>Euheterodonta</taxon>
        <taxon>Imparidentia</taxon>
        <taxon>Neoheterodontei</taxon>
        <taxon>Myida</taxon>
        <taxon>Myoidea</taxon>
        <taxon>Myidae</taxon>
        <taxon>Mya</taxon>
    </lineage>
</organism>
<keyword evidence="4" id="KW-1185">Reference proteome</keyword>
<dbReference type="EMBL" id="CP111021">
    <property type="protein sequence ID" value="WAR17818.1"/>
    <property type="molecule type" value="Genomic_DNA"/>
</dbReference>
<dbReference type="Gene3D" id="3.90.215.10">
    <property type="entry name" value="Gamma Fibrinogen, chain A, domain 1"/>
    <property type="match status" value="2"/>
</dbReference>
<dbReference type="PANTHER" id="PTHR19143">
    <property type="entry name" value="FIBRINOGEN/TENASCIN/ANGIOPOEITIN"/>
    <property type="match status" value="1"/>
</dbReference>
<evidence type="ECO:0000259" key="2">
    <source>
        <dbReference type="PROSITE" id="PS51406"/>
    </source>
</evidence>
<dbReference type="InterPro" id="IPR002181">
    <property type="entry name" value="Fibrinogen_a/b/g_C_dom"/>
</dbReference>
<name>A0ABY7F6K8_MYAAR</name>
<gene>
    <name evidence="3" type="ORF">MAR_032412</name>
</gene>
<feature type="region of interest" description="Disordered" evidence="1">
    <location>
        <begin position="120"/>
        <end position="141"/>
    </location>
</feature>
<feature type="domain" description="Fibrinogen C-terminal" evidence="2">
    <location>
        <begin position="1"/>
        <end position="152"/>
    </location>
</feature>
<dbReference type="PROSITE" id="PS51406">
    <property type="entry name" value="FIBRINOGEN_C_2"/>
    <property type="match status" value="1"/>
</dbReference>
<dbReference type="NCBIfam" id="NF040941">
    <property type="entry name" value="GGGWT_bact"/>
    <property type="match status" value="1"/>
</dbReference>
<reference evidence="3" key="1">
    <citation type="submission" date="2022-11" db="EMBL/GenBank/DDBJ databases">
        <title>Centuries of genome instability and evolution in soft-shell clam transmissible cancer (bioRxiv).</title>
        <authorList>
            <person name="Hart S.F.M."/>
            <person name="Yonemitsu M.A."/>
            <person name="Giersch R.M."/>
            <person name="Beal B.F."/>
            <person name="Arriagada G."/>
            <person name="Davis B.W."/>
            <person name="Ostrander E.A."/>
            <person name="Goff S.P."/>
            <person name="Metzger M.J."/>
        </authorList>
    </citation>
    <scope>NUCLEOTIDE SEQUENCE</scope>
    <source>
        <strain evidence="3">MELC-2E11</strain>
        <tissue evidence="3">Siphon/mantle</tissue>
    </source>
</reference>
<dbReference type="InterPro" id="IPR014716">
    <property type="entry name" value="Fibrinogen_a/b/g_C_1"/>
</dbReference>
<dbReference type="InterPro" id="IPR050373">
    <property type="entry name" value="Fibrinogen_C-term_domain"/>
</dbReference>
<accession>A0ABY7F6K8</accession>
<dbReference type="SUPFAM" id="SSF56496">
    <property type="entry name" value="Fibrinogen C-terminal domain-like"/>
    <property type="match status" value="1"/>
</dbReference>
<proteinExistence type="predicted"/>
<dbReference type="Proteomes" id="UP001164746">
    <property type="component" value="Chromosome 10"/>
</dbReference>